<dbReference type="Gene3D" id="3.40.309.10">
    <property type="entry name" value="Aldehyde Dehydrogenase, Chain A, domain 2"/>
    <property type="match status" value="1"/>
</dbReference>
<evidence type="ECO:0000256" key="1">
    <source>
        <dbReference type="ARBA" id="ARBA00009986"/>
    </source>
</evidence>
<dbReference type="SUPFAM" id="SSF53720">
    <property type="entry name" value="ALDH-like"/>
    <property type="match status" value="1"/>
</dbReference>
<dbReference type="GO" id="GO:0016620">
    <property type="term" value="F:oxidoreductase activity, acting on the aldehyde or oxo group of donors, NAD or NADP as acceptor"/>
    <property type="evidence" value="ECO:0007669"/>
    <property type="project" value="InterPro"/>
</dbReference>
<dbReference type="FunFam" id="3.40.309.10:FF:000012">
    <property type="entry name" value="Betaine aldehyde dehydrogenase"/>
    <property type="match status" value="1"/>
</dbReference>
<keyword evidence="7" id="KW-1185">Reference proteome</keyword>
<feature type="domain" description="Aldehyde dehydrogenase" evidence="5">
    <location>
        <begin position="56"/>
        <end position="512"/>
    </location>
</feature>
<proteinExistence type="inferred from homology"/>
<evidence type="ECO:0000256" key="3">
    <source>
        <dbReference type="PROSITE-ProRule" id="PRU10007"/>
    </source>
</evidence>
<dbReference type="AlphaFoldDB" id="A0A1H4I6H7"/>
<dbReference type="Proteomes" id="UP000183561">
    <property type="component" value="Unassembled WGS sequence"/>
</dbReference>
<dbReference type="InterPro" id="IPR016161">
    <property type="entry name" value="Ald_DH/histidinol_DH"/>
</dbReference>
<dbReference type="EMBL" id="FNSV01000001">
    <property type="protein sequence ID" value="SEB29677.1"/>
    <property type="molecule type" value="Genomic_DNA"/>
</dbReference>
<evidence type="ECO:0000313" key="7">
    <source>
        <dbReference type="Proteomes" id="UP000183561"/>
    </source>
</evidence>
<dbReference type="Pfam" id="PF00171">
    <property type="entry name" value="Aldedh"/>
    <property type="match status" value="1"/>
</dbReference>
<dbReference type="InterPro" id="IPR016162">
    <property type="entry name" value="Ald_DH_N"/>
</dbReference>
<feature type="active site" evidence="3">
    <location>
        <position position="285"/>
    </location>
</feature>
<accession>A0A1H4I6H7</accession>
<dbReference type="InterPro" id="IPR016160">
    <property type="entry name" value="Ald_DH_CS_CYS"/>
</dbReference>
<name>A0A1H4I6H7_9NOCA</name>
<comment type="similarity">
    <text evidence="1 4">Belongs to the aldehyde dehydrogenase family.</text>
</comment>
<dbReference type="PROSITE" id="PS00070">
    <property type="entry name" value="ALDEHYDE_DEHYDR_CYS"/>
    <property type="match status" value="1"/>
</dbReference>
<dbReference type="PROSITE" id="PS00687">
    <property type="entry name" value="ALDEHYDE_DEHYDR_GLU"/>
    <property type="match status" value="1"/>
</dbReference>
<organism evidence="6 7">
    <name type="scientific">Rhodococcus koreensis</name>
    <dbReference type="NCBI Taxonomy" id="99653"/>
    <lineage>
        <taxon>Bacteria</taxon>
        <taxon>Bacillati</taxon>
        <taxon>Actinomycetota</taxon>
        <taxon>Actinomycetes</taxon>
        <taxon>Mycobacteriales</taxon>
        <taxon>Nocardiaceae</taxon>
        <taxon>Rhodococcus</taxon>
    </lineage>
</organism>
<gene>
    <name evidence="6" type="ORF">SAMN04490239_0129</name>
</gene>
<dbReference type="Gene3D" id="3.40.605.10">
    <property type="entry name" value="Aldehyde Dehydrogenase, Chain A, domain 1"/>
    <property type="match status" value="1"/>
</dbReference>
<evidence type="ECO:0000259" key="5">
    <source>
        <dbReference type="Pfam" id="PF00171"/>
    </source>
</evidence>
<evidence type="ECO:0000313" key="6">
    <source>
        <dbReference type="EMBL" id="SEB29677.1"/>
    </source>
</evidence>
<dbReference type="PANTHER" id="PTHR11699">
    <property type="entry name" value="ALDEHYDE DEHYDROGENASE-RELATED"/>
    <property type="match status" value="1"/>
</dbReference>
<dbReference type="InterPro" id="IPR029510">
    <property type="entry name" value="Ald_DH_CS_GLU"/>
</dbReference>
<dbReference type="InterPro" id="IPR015590">
    <property type="entry name" value="Aldehyde_DH_dom"/>
</dbReference>
<reference evidence="7" key="1">
    <citation type="submission" date="2016-10" db="EMBL/GenBank/DDBJ databases">
        <authorList>
            <person name="Varghese N."/>
            <person name="Submissions S."/>
        </authorList>
    </citation>
    <scope>NUCLEOTIDE SEQUENCE [LARGE SCALE GENOMIC DNA]</scope>
    <source>
        <strain evidence="7">DSM 44498</strain>
    </source>
</reference>
<sequence length="516" mass="55080">MMRQGSREARAAVNVGGTYLTPQTPCPVRPGDADSALLRGEWLPWIDGRISARAGRKLLPVLDPATDRELGIVHLADEEDVDAAVGAATRAFESWSETPGRERARLLWAWAELIERHAYELAALDVLENGMPARQALAYVHWAADTIRETSGWATKLTGLTSDQGPGLFAHTLRVPVGVVGTICPWNAPAAGFLRQITPALTAGCTVVGKPSELTPFTALRVAELAAEAGLPPGVLNVVPGVGSVAGEHLANHHGIARINFTGSTATGRRIVEASATNMKRMTLELGGKSPDIIFDDADLPAAVVGAAAGIFTNAGQVCVAGSRLFVQAGCYDEVVERLQQEARRFTVGPGFEPASDIGPLISTSQRLRVQGHVDGAVEDGATVVLGGRSADADWNVNENFYQPTIIADVTPDMRIAREEVFGPVVNVVRFGDEEEALALANGTEFGLAGGLWTQNLSRAHRFTRRVRAGMLWVNCYGAWATSLPHSGQKQSGYGAKYGFQAVAEHTEERTVLMKL</sequence>
<keyword evidence="2 4" id="KW-0560">Oxidoreductase</keyword>
<evidence type="ECO:0000256" key="4">
    <source>
        <dbReference type="RuleBase" id="RU003345"/>
    </source>
</evidence>
<dbReference type="InterPro" id="IPR016163">
    <property type="entry name" value="Ald_DH_C"/>
</dbReference>
<evidence type="ECO:0000256" key="2">
    <source>
        <dbReference type="ARBA" id="ARBA00023002"/>
    </source>
</evidence>
<dbReference type="FunFam" id="3.40.605.10:FF:000007">
    <property type="entry name" value="NAD/NADP-dependent betaine aldehyde dehydrogenase"/>
    <property type="match status" value="1"/>
</dbReference>
<protein>
    <submittedName>
        <fullName evidence="6">Phenylacetaldehyde dehydrogenase</fullName>
    </submittedName>
</protein>